<comment type="pathway">
    <text evidence="2 10">Protein modification; protein glycosylation.</text>
</comment>
<evidence type="ECO:0000256" key="1">
    <source>
        <dbReference type="ARBA" id="ARBA00004477"/>
    </source>
</evidence>
<evidence type="ECO:0000256" key="4">
    <source>
        <dbReference type="ARBA" id="ARBA00022676"/>
    </source>
</evidence>
<dbReference type="Pfam" id="PF03155">
    <property type="entry name" value="Alg6_Alg8"/>
    <property type="match status" value="1"/>
</dbReference>
<sequence>MTTKIKNLQAPYLDHYGYCVSTDFEVHRNWLAITYSLPVKEWYKNDISQWTLDYPPLFALFEFIFSLFAQYFDEKMLIIENLNYKSKMTVLFQRLTVVFTDLLFAYSIKECLNELRKKIDLKQSNFHLIFIIIFGNAGLLLVDHIHFQYNGFLFGVLLLSIARILQRRNLEGAFWFCVLLNLKHIYLYIAPAYFVYLYRMECARENNTGKVKWLSLPKRNCISLASIVIFVFLVSFGPFIALGQLQQVLFRLFPFKRGLCHSYWAPNLWALYNFMDKFLTVLGLKLGYVADVNRGSMTSGLVKEYEHTILPSIAPIHTFLLTVITMLPCLLKLWKSSNNPWQFVRSLTMCGFCSFLFGWHVHEKAILLIILPLSLLSLLSREETKYFTILNVISQYSLFPLIFTPEETVLKVTALLLHSSLLFSLLEKYWRSRFKPSSFLNMYELLYILGLLFVFLYNQFIHHLLGLHISLPFLPLMITSVYCSIGILYCWFGLYKFMLNI</sequence>
<dbReference type="OrthoDB" id="1689333at2759"/>
<keyword evidence="8 10" id="KW-1133">Transmembrane helix</keyword>
<keyword evidence="9 10" id="KW-0472">Membrane</keyword>
<evidence type="ECO:0000256" key="8">
    <source>
        <dbReference type="ARBA" id="ARBA00022989"/>
    </source>
</evidence>
<feature type="transmembrane region" description="Helical" evidence="10">
    <location>
        <begin position="473"/>
        <end position="495"/>
    </location>
</feature>
<comment type="caution">
    <text evidence="11">The sequence shown here is derived from an EMBL/GenBank/DDBJ whole genome shotgun (WGS) entry which is preliminary data.</text>
</comment>
<evidence type="ECO:0000256" key="6">
    <source>
        <dbReference type="ARBA" id="ARBA00022692"/>
    </source>
</evidence>
<gene>
    <name evidence="11" type="primary">ALG8</name>
    <name evidence="11" type="ORF">Anas_04540</name>
</gene>
<dbReference type="Proteomes" id="UP000326759">
    <property type="component" value="Unassembled WGS sequence"/>
</dbReference>
<feature type="transmembrane region" description="Helical" evidence="10">
    <location>
        <begin position="222"/>
        <end position="242"/>
    </location>
</feature>
<evidence type="ECO:0000313" key="11">
    <source>
        <dbReference type="EMBL" id="KAB7505799.1"/>
    </source>
</evidence>
<proteinExistence type="inferred from homology"/>
<evidence type="ECO:0000256" key="10">
    <source>
        <dbReference type="RuleBase" id="RU363110"/>
    </source>
</evidence>
<feature type="transmembrane region" description="Helical" evidence="10">
    <location>
        <begin position="172"/>
        <end position="196"/>
    </location>
</feature>
<feature type="transmembrane region" description="Helical" evidence="10">
    <location>
        <begin position="343"/>
        <end position="359"/>
    </location>
</feature>
<evidence type="ECO:0000256" key="2">
    <source>
        <dbReference type="ARBA" id="ARBA00004922"/>
    </source>
</evidence>
<feature type="transmembrane region" description="Helical" evidence="10">
    <location>
        <begin position="442"/>
        <end position="461"/>
    </location>
</feature>
<feature type="transmembrane region" description="Helical" evidence="10">
    <location>
        <begin position="365"/>
        <end position="380"/>
    </location>
</feature>
<dbReference type="PANTHER" id="PTHR12413:SF2">
    <property type="entry name" value="DOLICHYL PYROPHOSPHATE GLC1MAN9GLCNAC2 ALPHA-1,3-GLUCOSYLTRANSFERASE-RELATED"/>
    <property type="match status" value="1"/>
</dbReference>
<feature type="transmembrane region" description="Helical" evidence="10">
    <location>
        <begin position="309"/>
        <end position="331"/>
    </location>
</feature>
<evidence type="ECO:0000256" key="5">
    <source>
        <dbReference type="ARBA" id="ARBA00022679"/>
    </source>
</evidence>
<evidence type="ECO:0000256" key="7">
    <source>
        <dbReference type="ARBA" id="ARBA00022824"/>
    </source>
</evidence>
<evidence type="ECO:0000256" key="9">
    <source>
        <dbReference type="ARBA" id="ARBA00023136"/>
    </source>
</evidence>
<dbReference type="GO" id="GO:0042283">
    <property type="term" value="F:dolichyl pyrophosphate Glc1Man9GlcNAc2 alpha-1,3-glucosyltransferase activity"/>
    <property type="evidence" value="ECO:0007669"/>
    <property type="project" value="TreeGrafter"/>
</dbReference>
<dbReference type="InterPro" id="IPR004856">
    <property type="entry name" value="Glyco_trans_ALG6/ALG8"/>
</dbReference>
<comment type="subcellular location">
    <subcellularLocation>
        <location evidence="1 10">Endoplasmic reticulum membrane</location>
        <topology evidence="1 10">Multi-pass membrane protein</topology>
    </subcellularLocation>
</comment>
<comment type="similarity">
    <text evidence="3 10">Belongs to the ALG6/ALG8 glucosyltransferase family.</text>
</comment>
<accession>A0A5N5THY9</accession>
<keyword evidence="4 10" id="KW-0328">Glycosyltransferase</keyword>
<dbReference type="EMBL" id="SEYY01001104">
    <property type="protein sequence ID" value="KAB7505799.1"/>
    <property type="molecule type" value="Genomic_DNA"/>
</dbReference>
<keyword evidence="6 10" id="KW-0812">Transmembrane</keyword>
<organism evidence="11 12">
    <name type="scientific">Armadillidium nasatum</name>
    <dbReference type="NCBI Taxonomy" id="96803"/>
    <lineage>
        <taxon>Eukaryota</taxon>
        <taxon>Metazoa</taxon>
        <taxon>Ecdysozoa</taxon>
        <taxon>Arthropoda</taxon>
        <taxon>Crustacea</taxon>
        <taxon>Multicrustacea</taxon>
        <taxon>Malacostraca</taxon>
        <taxon>Eumalacostraca</taxon>
        <taxon>Peracarida</taxon>
        <taxon>Isopoda</taxon>
        <taxon>Oniscidea</taxon>
        <taxon>Crinocheta</taxon>
        <taxon>Armadillidiidae</taxon>
        <taxon>Armadillidium</taxon>
    </lineage>
</organism>
<keyword evidence="7 10" id="KW-0256">Endoplasmic reticulum</keyword>
<dbReference type="AlphaFoldDB" id="A0A5N5THY9"/>
<evidence type="ECO:0000313" key="12">
    <source>
        <dbReference type="Proteomes" id="UP000326759"/>
    </source>
</evidence>
<evidence type="ECO:0000256" key="3">
    <source>
        <dbReference type="ARBA" id="ARBA00008715"/>
    </source>
</evidence>
<dbReference type="PANTHER" id="PTHR12413">
    <property type="entry name" value="DOLICHYL GLYCOSYLTRANSFERASE"/>
    <property type="match status" value="1"/>
</dbReference>
<dbReference type="UniPathway" id="UPA00378"/>
<dbReference type="GO" id="GO:0006487">
    <property type="term" value="P:protein N-linked glycosylation"/>
    <property type="evidence" value="ECO:0007669"/>
    <property type="project" value="TreeGrafter"/>
</dbReference>
<dbReference type="EC" id="2.4.1.-" evidence="10"/>
<protein>
    <recommendedName>
        <fullName evidence="10">Alpha-1,3-glucosyltransferase</fullName>
        <ecNumber evidence="10">2.4.1.-</ecNumber>
    </recommendedName>
</protein>
<keyword evidence="12" id="KW-1185">Reference proteome</keyword>
<name>A0A5N5THY9_9CRUS</name>
<feature type="transmembrane region" description="Helical" evidence="10">
    <location>
        <begin position="124"/>
        <end position="141"/>
    </location>
</feature>
<dbReference type="GO" id="GO:0005789">
    <property type="term" value="C:endoplasmic reticulum membrane"/>
    <property type="evidence" value="ECO:0007669"/>
    <property type="project" value="UniProtKB-SubCell"/>
</dbReference>
<reference evidence="11 12" key="1">
    <citation type="journal article" date="2019" name="PLoS Biol.">
        <title>Sex chromosomes control vertical transmission of feminizing Wolbachia symbionts in an isopod.</title>
        <authorList>
            <person name="Becking T."/>
            <person name="Chebbi M.A."/>
            <person name="Giraud I."/>
            <person name="Moumen B."/>
            <person name="Laverre T."/>
            <person name="Caubet Y."/>
            <person name="Peccoud J."/>
            <person name="Gilbert C."/>
            <person name="Cordaux R."/>
        </authorList>
    </citation>
    <scope>NUCLEOTIDE SEQUENCE [LARGE SCALE GENOMIC DNA]</scope>
    <source>
        <strain evidence="11">ANa2</strain>
        <tissue evidence="11">Whole body excluding digestive tract and cuticle</tissue>
    </source>
</reference>
<keyword evidence="5 10" id="KW-0808">Transferase</keyword>